<sequence>MSIFSSNSFHLNDYQRQKTTSSCEKLLNRTLAPEIISMDNLQTSTRKLSVSARVVILCLLWYGISSLTSQLSKAILTGFPYPLTLSQCQFFSAALLCCLTTRIVYEFPAIHRKFPKGSIPTPDNLKDNRFMILSLYYAKLMFPMGIFQFVGKFLSHAATSLIPVATASSIKTLNPLLIVLTYKLYYGIRFPYTTYLTLLPIAAGVMLIVTSNASRHTTGLSSDETKGYFFALASCFVFVVQNIYGKRVVTFQGPTDPASLALASVAKPHDLLPLSNNNSSVTLNRLEEKSRSELEKLKSYSNLSVPEANNHSSKSHKSSSRPDKLTVLLYCSVFGATLSLPVFLFSEFPKILGELSQAKVFTENLNDGIVLSETSTLATKNFEIPWGLLCLNGLAHFCQALLAFHLLGSLPTVTYSVASLLKRIVIITVGMLWANHFAWISASQFSGLTFIGIGLYAYDRFGGKEMLKTGGIQINVRQG</sequence>
<feature type="transmembrane region" description="Helical" evidence="5">
    <location>
        <begin position="89"/>
        <end position="109"/>
    </location>
</feature>
<evidence type="ECO:0000256" key="2">
    <source>
        <dbReference type="ARBA" id="ARBA00022692"/>
    </source>
</evidence>
<feature type="transmembrane region" description="Helical" evidence="5">
    <location>
        <begin position="327"/>
        <end position="346"/>
    </location>
</feature>
<dbReference type="GeneID" id="90071687"/>
<dbReference type="GO" id="GO:0016020">
    <property type="term" value="C:membrane"/>
    <property type="evidence" value="ECO:0007669"/>
    <property type="project" value="UniProtKB-SubCell"/>
</dbReference>
<proteinExistence type="predicted"/>
<feature type="transmembrane region" description="Helical" evidence="5">
    <location>
        <begin position="192"/>
        <end position="213"/>
    </location>
</feature>
<comment type="subcellular location">
    <subcellularLocation>
        <location evidence="1">Membrane</location>
        <topology evidence="1">Multi-pass membrane protein</topology>
    </subcellularLocation>
</comment>
<feature type="transmembrane region" description="Helical" evidence="5">
    <location>
        <begin position="130"/>
        <end position="151"/>
    </location>
</feature>
<name>A0AAV5QFW2_9ASCO</name>
<feature type="transmembrane region" description="Helical" evidence="5">
    <location>
        <begin position="225"/>
        <end position="244"/>
    </location>
</feature>
<protein>
    <recommendedName>
        <fullName evidence="6">Sugar phosphate transporter domain-containing protein</fullName>
    </recommendedName>
</protein>
<evidence type="ECO:0000259" key="6">
    <source>
        <dbReference type="Pfam" id="PF03151"/>
    </source>
</evidence>
<dbReference type="PANTHER" id="PTHR11132">
    <property type="entry name" value="SOLUTE CARRIER FAMILY 35"/>
    <property type="match status" value="1"/>
</dbReference>
<feature type="transmembrane region" description="Helical" evidence="5">
    <location>
        <begin position="439"/>
        <end position="458"/>
    </location>
</feature>
<accession>A0AAV5QFW2</accession>
<organism evidence="7 8">
    <name type="scientific">Saccharomycopsis crataegensis</name>
    <dbReference type="NCBI Taxonomy" id="43959"/>
    <lineage>
        <taxon>Eukaryota</taxon>
        <taxon>Fungi</taxon>
        <taxon>Dikarya</taxon>
        <taxon>Ascomycota</taxon>
        <taxon>Saccharomycotina</taxon>
        <taxon>Saccharomycetes</taxon>
        <taxon>Saccharomycopsidaceae</taxon>
        <taxon>Saccharomycopsis</taxon>
    </lineage>
</organism>
<evidence type="ECO:0000256" key="3">
    <source>
        <dbReference type="ARBA" id="ARBA00022989"/>
    </source>
</evidence>
<keyword evidence="3 5" id="KW-1133">Transmembrane helix</keyword>
<dbReference type="InterPro" id="IPR004853">
    <property type="entry name" value="Sugar_P_trans_dom"/>
</dbReference>
<dbReference type="RefSeq" id="XP_064850708.1">
    <property type="nucleotide sequence ID" value="XM_064994636.1"/>
</dbReference>
<evidence type="ECO:0000313" key="8">
    <source>
        <dbReference type="Proteomes" id="UP001360560"/>
    </source>
</evidence>
<reference evidence="7 8" key="1">
    <citation type="journal article" date="2023" name="Elife">
        <title>Identification of key yeast species and microbe-microbe interactions impacting larval growth of Drosophila in the wild.</title>
        <authorList>
            <person name="Mure A."/>
            <person name="Sugiura Y."/>
            <person name="Maeda R."/>
            <person name="Honda K."/>
            <person name="Sakurai N."/>
            <person name="Takahashi Y."/>
            <person name="Watada M."/>
            <person name="Katoh T."/>
            <person name="Gotoh A."/>
            <person name="Gotoh Y."/>
            <person name="Taniguchi I."/>
            <person name="Nakamura K."/>
            <person name="Hayashi T."/>
            <person name="Katayama T."/>
            <person name="Uemura T."/>
            <person name="Hattori Y."/>
        </authorList>
    </citation>
    <scope>NUCLEOTIDE SEQUENCE [LARGE SCALE GENOMIC DNA]</scope>
    <source>
        <strain evidence="7 8">SC-9</strain>
    </source>
</reference>
<feature type="transmembrane region" description="Helical" evidence="5">
    <location>
        <begin position="157"/>
        <end position="180"/>
    </location>
</feature>
<evidence type="ECO:0000256" key="1">
    <source>
        <dbReference type="ARBA" id="ARBA00004141"/>
    </source>
</evidence>
<dbReference type="AlphaFoldDB" id="A0AAV5QFW2"/>
<keyword evidence="8" id="KW-1185">Reference proteome</keyword>
<feature type="transmembrane region" description="Helical" evidence="5">
    <location>
        <begin position="413"/>
        <end position="433"/>
    </location>
</feature>
<keyword evidence="4 5" id="KW-0472">Membrane</keyword>
<dbReference type="Pfam" id="PF03151">
    <property type="entry name" value="TPT"/>
    <property type="match status" value="2"/>
</dbReference>
<gene>
    <name evidence="7" type="ORF">DASC09_010330</name>
</gene>
<feature type="transmembrane region" description="Helical" evidence="5">
    <location>
        <begin position="384"/>
        <end position="406"/>
    </location>
</feature>
<feature type="domain" description="Sugar phosphate transporter" evidence="6">
    <location>
        <begin position="53"/>
        <end position="250"/>
    </location>
</feature>
<feature type="transmembrane region" description="Helical" evidence="5">
    <location>
        <begin position="50"/>
        <end position="69"/>
    </location>
</feature>
<evidence type="ECO:0000256" key="5">
    <source>
        <dbReference type="SAM" id="Phobius"/>
    </source>
</evidence>
<dbReference type="Proteomes" id="UP001360560">
    <property type="component" value="Unassembled WGS sequence"/>
</dbReference>
<dbReference type="InterPro" id="IPR050186">
    <property type="entry name" value="TPT_transporter"/>
</dbReference>
<dbReference type="EMBL" id="BTFZ01000002">
    <property type="protein sequence ID" value="GMM33708.1"/>
    <property type="molecule type" value="Genomic_DNA"/>
</dbReference>
<comment type="caution">
    <text evidence="7">The sequence shown here is derived from an EMBL/GenBank/DDBJ whole genome shotgun (WGS) entry which is preliminary data.</text>
</comment>
<evidence type="ECO:0000313" key="7">
    <source>
        <dbReference type="EMBL" id="GMM33708.1"/>
    </source>
</evidence>
<evidence type="ECO:0000256" key="4">
    <source>
        <dbReference type="ARBA" id="ARBA00023136"/>
    </source>
</evidence>
<feature type="domain" description="Sugar phosphate transporter" evidence="6">
    <location>
        <begin position="301"/>
        <end position="438"/>
    </location>
</feature>
<keyword evidence="2 5" id="KW-0812">Transmembrane</keyword>